<evidence type="ECO:0000259" key="3">
    <source>
        <dbReference type="PROSITE" id="PS51186"/>
    </source>
</evidence>
<sequence length="197" mass="21471">MSESGLDRDPRFRLATDRDLPAILPLARSTVPGFVDELWSRLAGNGETAEEFGRRAQHAFIEVGQTIVADAADKISAMLISYPMASSPNPHVPGMDDMLRPLMTLFQKAQGTWYLHGIATVPDFEGQGLASGLMHVAEDLGRSAGKSRISLLVIDTNLSAIRFYDRRGYATTATAPVVKKGWQTTAKDLLLMEKPLG</sequence>
<evidence type="ECO:0000256" key="2">
    <source>
        <dbReference type="ARBA" id="ARBA00023315"/>
    </source>
</evidence>
<dbReference type="SUPFAM" id="SSF55729">
    <property type="entry name" value="Acyl-CoA N-acyltransferases (Nat)"/>
    <property type="match status" value="1"/>
</dbReference>
<evidence type="ECO:0000313" key="4">
    <source>
        <dbReference type="EMBL" id="MCV2870304.1"/>
    </source>
</evidence>
<dbReference type="InterPro" id="IPR050680">
    <property type="entry name" value="YpeA/RimI_acetyltransf"/>
</dbReference>
<dbReference type="EC" id="2.3.1.-" evidence="4"/>
<dbReference type="Proteomes" id="UP001652542">
    <property type="component" value="Unassembled WGS sequence"/>
</dbReference>
<proteinExistence type="predicted"/>
<dbReference type="EMBL" id="JAOWKY010000005">
    <property type="protein sequence ID" value="MCV2870304.1"/>
    <property type="molecule type" value="Genomic_DNA"/>
</dbReference>
<name>A0ABT2ZGR0_9RHOB</name>
<feature type="domain" description="N-acetyltransferase" evidence="3">
    <location>
        <begin position="10"/>
        <end position="197"/>
    </location>
</feature>
<dbReference type="Gene3D" id="3.40.630.30">
    <property type="match status" value="1"/>
</dbReference>
<accession>A0ABT2ZGR0</accession>
<reference evidence="4 5" key="1">
    <citation type="submission" date="2022-10" db="EMBL/GenBank/DDBJ databases">
        <title>Defluviimonas sp. nov., isolated from ocean surface water.</title>
        <authorList>
            <person name="He W."/>
            <person name="Wang L."/>
            <person name="Zhang D.-F."/>
        </authorList>
    </citation>
    <scope>NUCLEOTIDE SEQUENCE [LARGE SCALE GENOMIC DNA]</scope>
    <source>
        <strain evidence="4 5">WL0002</strain>
    </source>
</reference>
<keyword evidence="2 4" id="KW-0012">Acyltransferase</keyword>
<keyword evidence="1 4" id="KW-0808">Transferase</keyword>
<dbReference type="RefSeq" id="WP_263735976.1">
    <property type="nucleotide sequence ID" value="NZ_JAOWKY010000005.1"/>
</dbReference>
<protein>
    <submittedName>
        <fullName evidence="4">GNAT family N-acetyltransferase</fullName>
        <ecNumber evidence="4">2.3.1.-</ecNumber>
    </submittedName>
</protein>
<organism evidence="4 5">
    <name type="scientific">Albidovulum marisflavi</name>
    <dbReference type="NCBI Taxonomy" id="2984159"/>
    <lineage>
        <taxon>Bacteria</taxon>
        <taxon>Pseudomonadati</taxon>
        <taxon>Pseudomonadota</taxon>
        <taxon>Alphaproteobacteria</taxon>
        <taxon>Rhodobacterales</taxon>
        <taxon>Paracoccaceae</taxon>
        <taxon>Albidovulum</taxon>
    </lineage>
</organism>
<evidence type="ECO:0000256" key="1">
    <source>
        <dbReference type="ARBA" id="ARBA00022679"/>
    </source>
</evidence>
<dbReference type="PANTHER" id="PTHR43420">
    <property type="entry name" value="ACETYLTRANSFERASE"/>
    <property type="match status" value="1"/>
</dbReference>
<dbReference type="InterPro" id="IPR016181">
    <property type="entry name" value="Acyl_CoA_acyltransferase"/>
</dbReference>
<comment type="caution">
    <text evidence="4">The sequence shown here is derived from an EMBL/GenBank/DDBJ whole genome shotgun (WGS) entry which is preliminary data.</text>
</comment>
<gene>
    <name evidence="4" type="ORF">OEW28_16905</name>
</gene>
<dbReference type="CDD" id="cd04301">
    <property type="entry name" value="NAT_SF"/>
    <property type="match status" value="1"/>
</dbReference>
<dbReference type="PROSITE" id="PS51186">
    <property type="entry name" value="GNAT"/>
    <property type="match status" value="1"/>
</dbReference>
<dbReference type="Pfam" id="PF00583">
    <property type="entry name" value="Acetyltransf_1"/>
    <property type="match status" value="1"/>
</dbReference>
<evidence type="ECO:0000313" key="5">
    <source>
        <dbReference type="Proteomes" id="UP001652542"/>
    </source>
</evidence>
<dbReference type="InterPro" id="IPR000182">
    <property type="entry name" value="GNAT_dom"/>
</dbReference>
<dbReference type="GO" id="GO:0016746">
    <property type="term" value="F:acyltransferase activity"/>
    <property type="evidence" value="ECO:0007669"/>
    <property type="project" value="UniProtKB-KW"/>
</dbReference>
<keyword evidence="5" id="KW-1185">Reference proteome</keyword>